<comment type="caution">
    <text evidence="1">The sequence shown here is derived from an EMBL/GenBank/DDBJ whole genome shotgun (WGS) entry which is preliminary data.</text>
</comment>
<accession>A0ACB8W1Y3</accession>
<proteinExistence type="predicted"/>
<sequence length="329" mass="35414">MLMVTDEEGETQDGEESLGGTPSSSAQEACIVDVKTITTSGSPRSDCALNLRADEGAATTAQKPSSPKIDLTIQPQEDRGGMPEVKGLNLTDILPTLPQENGEKMEIEIPLSVFHNWLRLCGSSAAMLGAKQLPAHPAPEDLSGSGTRSRADVLPANLTFHMSPQYPIPNFTSVPKSQYQSSGAEDLRLRRSNLPSKTMGTAGNHNHSRQNPFTGHKPLPSGGILKNAASRDAYLFDQDYINKTYCSTSPNCWDAYDKEAPPIQFKMDSNPLAVQQASKSFNEDTVQGGKEKSETSPSALLMLNSSSASLLQLTTEEVMKLKKIISSSS</sequence>
<evidence type="ECO:0000313" key="2">
    <source>
        <dbReference type="Proteomes" id="UP000831701"/>
    </source>
</evidence>
<name>A0ACB8W1Y3_9TELE</name>
<dbReference type="Proteomes" id="UP000831701">
    <property type="component" value="Chromosome 15"/>
</dbReference>
<reference evidence="1" key="1">
    <citation type="submission" date="2022-04" db="EMBL/GenBank/DDBJ databases">
        <title>Jade perch genome.</title>
        <authorList>
            <person name="Chao B."/>
        </authorList>
    </citation>
    <scope>NUCLEOTIDE SEQUENCE</scope>
    <source>
        <strain evidence="1">CB-2022</strain>
    </source>
</reference>
<evidence type="ECO:0000313" key="1">
    <source>
        <dbReference type="EMBL" id="KAI3361731.1"/>
    </source>
</evidence>
<dbReference type="EMBL" id="CM041545">
    <property type="protein sequence ID" value="KAI3361731.1"/>
    <property type="molecule type" value="Genomic_DNA"/>
</dbReference>
<organism evidence="1 2">
    <name type="scientific">Scortum barcoo</name>
    <name type="common">barcoo grunter</name>
    <dbReference type="NCBI Taxonomy" id="214431"/>
    <lineage>
        <taxon>Eukaryota</taxon>
        <taxon>Metazoa</taxon>
        <taxon>Chordata</taxon>
        <taxon>Craniata</taxon>
        <taxon>Vertebrata</taxon>
        <taxon>Euteleostomi</taxon>
        <taxon>Actinopterygii</taxon>
        <taxon>Neopterygii</taxon>
        <taxon>Teleostei</taxon>
        <taxon>Neoteleostei</taxon>
        <taxon>Acanthomorphata</taxon>
        <taxon>Eupercaria</taxon>
        <taxon>Centrarchiformes</taxon>
        <taxon>Terapontoidei</taxon>
        <taxon>Terapontidae</taxon>
        <taxon>Scortum</taxon>
    </lineage>
</organism>
<gene>
    <name evidence="1" type="ORF">L3Q82_002083</name>
</gene>
<protein>
    <submittedName>
        <fullName evidence="1">Uncharacterized protein</fullName>
    </submittedName>
</protein>
<keyword evidence="2" id="KW-1185">Reference proteome</keyword>